<organism evidence="5">
    <name type="scientific">Ditylum brightwellii</name>
    <dbReference type="NCBI Taxonomy" id="49249"/>
    <lineage>
        <taxon>Eukaryota</taxon>
        <taxon>Sar</taxon>
        <taxon>Stramenopiles</taxon>
        <taxon>Ochrophyta</taxon>
        <taxon>Bacillariophyta</taxon>
        <taxon>Mediophyceae</taxon>
        <taxon>Lithodesmiophycidae</taxon>
        <taxon>Lithodesmiales</taxon>
        <taxon>Lithodesmiaceae</taxon>
        <taxon>Ditylum</taxon>
    </lineage>
</organism>
<evidence type="ECO:0000256" key="1">
    <source>
        <dbReference type="PROSITE-ProRule" id="PRU00076"/>
    </source>
</evidence>
<feature type="region of interest" description="Disordered" evidence="2">
    <location>
        <begin position="111"/>
        <end position="130"/>
    </location>
</feature>
<feature type="compositionally biased region" description="Low complexity" evidence="2">
    <location>
        <begin position="49"/>
        <end position="76"/>
    </location>
</feature>
<evidence type="ECO:0000313" key="5">
    <source>
        <dbReference type="EMBL" id="CAE4607590.1"/>
    </source>
</evidence>
<evidence type="ECO:0000313" key="6">
    <source>
        <dbReference type="EMBL" id="CAE4607603.1"/>
    </source>
</evidence>
<protein>
    <recommendedName>
        <fullName evidence="4">EGF-like domain-containing protein</fullName>
    </recommendedName>
</protein>
<sequence>MAIINKLRISRTSFAIVIVLTPILLLTVRLAWAIYQTSLHHNDEDPQQHSASPSFSFHSESPTASALFPFSPSSSSGRDRPRDSASQPPSQFTTVPSISLTSSAPLSSSSLPSVSSSLPPSAPPPSLSPSIPSFGISTTHHFFDNLTESSKYDSTCLPNPCQNNGICASNPNNRYYKCICASGYKGYNCNEQDLEDPNFRSSWMRGTHGIGYRIYGGTNMDTNMFDAWELAKQINGTSISYVIVGLSSGASGDRYISPHPVLTNLSRGVTPKDVGDGFPLCSSTSGCVPPDPNSGRNQPTYNPKFTNFPLERYEDKDLFEQLLDAMDSINVNVIAYMAAQGPPMLKAGESNVFDYPLYRNGFVSGGYLVDSVQECQTRWNVTSGNCSPSARRWVEWVVKEYCTQTPKADCKGKFTTTAAGYNFDDVYMNGSDLNNAIKEAYAEVIVDYYAKKHTRIRGFWFDQANDDIINRAKITAAVRRHIPNAAIALNNGYKIPLRNNNPDSPLGEDYTYGHMKPIKGGSNPVDGSYNFGLILSVEKSINGFVYPNPKFNVFGDENDLSEDDIPSNPYLQNTFDIKYTKQAGKASLAHVFFPTSDHWNNGDLVWNLRQATEWMKRVLDANGAWTWNVKRTKWNVDDISNNPATIASEDMDFIQQVFAGLKGGTNPIMGPYQFNGHNCDSIDPNVPCECLSHSGTTTGWGCAEDVTEPDKPVPVCVDDLNANEELWFVDVGFGKKEILP</sequence>
<evidence type="ECO:0000256" key="2">
    <source>
        <dbReference type="SAM" id="MobiDB-lite"/>
    </source>
</evidence>
<dbReference type="InterPro" id="IPR000742">
    <property type="entry name" value="EGF"/>
</dbReference>
<keyword evidence="1" id="KW-0245">EGF-like domain</keyword>
<dbReference type="Gene3D" id="2.10.25.10">
    <property type="entry name" value="Laminin"/>
    <property type="match status" value="1"/>
</dbReference>
<dbReference type="AlphaFoldDB" id="A0A6V2F990"/>
<dbReference type="SUPFAM" id="SSF57196">
    <property type="entry name" value="EGF/Laminin"/>
    <property type="match status" value="1"/>
</dbReference>
<name>A0A6V2F990_9STRA</name>
<reference evidence="5" key="1">
    <citation type="submission" date="2021-01" db="EMBL/GenBank/DDBJ databases">
        <authorList>
            <person name="Corre E."/>
            <person name="Pelletier E."/>
            <person name="Niang G."/>
            <person name="Scheremetjew M."/>
            <person name="Finn R."/>
            <person name="Kale V."/>
            <person name="Holt S."/>
            <person name="Cochrane G."/>
            <person name="Meng A."/>
            <person name="Brown T."/>
            <person name="Cohen L."/>
        </authorList>
    </citation>
    <scope>NUCLEOTIDE SEQUENCE</scope>
    <source>
        <strain evidence="5">GSO104</strain>
    </source>
</reference>
<dbReference type="PROSITE" id="PS50026">
    <property type="entry name" value="EGF_3"/>
    <property type="match status" value="1"/>
</dbReference>
<evidence type="ECO:0000259" key="4">
    <source>
        <dbReference type="PROSITE" id="PS50026"/>
    </source>
</evidence>
<dbReference type="PROSITE" id="PS00022">
    <property type="entry name" value="EGF_1"/>
    <property type="match status" value="1"/>
</dbReference>
<keyword evidence="3" id="KW-0812">Transmembrane</keyword>
<gene>
    <name evidence="5" type="ORF">DBRI00130_LOCUS15122</name>
    <name evidence="6" type="ORF">DBRI00130_LOCUS15128</name>
</gene>
<evidence type="ECO:0000256" key="3">
    <source>
        <dbReference type="SAM" id="Phobius"/>
    </source>
</evidence>
<dbReference type="PROSITE" id="PS01186">
    <property type="entry name" value="EGF_2"/>
    <property type="match status" value="1"/>
</dbReference>
<feature type="domain" description="EGF-like" evidence="4">
    <location>
        <begin position="152"/>
        <end position="190"/>
    </location>
</feature>
<comment type="caution">
    <text evidence="1">Lacks conserved residue(s) required for the propagation of feature annotation.</text>
</comment>
<feature type="disulfide bond" evidence="1">
    <location>
        <begin position="180"/>
        <end position="189"/>
    </location>
</feature>
<feature type="disulfide bond" evidence="1">
    <location>
        <begin position="161"/>
        <end position="178"/>
    </location>
</feature>
<dbReference type="EMBL" id="HBNS01018989">
    <property type="protein sequence ID" value="CAE4607603.1"/>
    <property type="molecule type" value="Transcribed_RNA"/>
</dbReference>
<proteinExistence type="predicted"/>
<dbReference type="EMBL" id="HBNS01018982">
    <property type="protein sequence ID" value="CAE4607590.1"/>
    <property type="molecule type" value="Transcribed_RNA"/>
</dbReference>
<accession>A0A6V2F990</accession>
<feature type="transmembrane region" description="Helical" evidence="3">
    <location>
        <begin position="12"/>
        <end position="35"/>
    </location>
</feature>
<dbReference type="Pfam" id="PF00008">
    <property type="entry name" value="EGF"/>
    <property type="match status" value="1"/>
</dbReference>
<feature type="region of interest" description="Disordered" evidence="2">
    <location>
        <begin position="42"/>
        <end position="103"/>
    </location>
</feature>
<keyword evidence="1" id="KW-1015">Disulfide bond</keyword>
<keyword evidence="3" id="KW-0472">Membrane</keyword>
<keyword evidence="3" id="KW-1133">Transmembrane helix</keyword>
<dbReference type="CDD" id="cd00054">
    <property type="entry name" value="EGF_CA"/>
    <property type="match status" value="1"/>
</dbReference>